<feature type="compositionally biased region" description="Polar residues" evidence="1">
    <location>
        <begin position="712"/>
        <end position="733"/>
    </location>
</feature>
<feature type="region of interest" description="Disordered" evidence="1">
    <location>
        <begin position="1482"/>
        <end position="1634"/>
    </location>
</feature>
<feature type="compositionally biased region" description="Pro residues" evidence="1">
    <location>
        <begin position="1564"/>
        <end position="1573"/>
    </location>
</feature>
<feature type="compositionally biased region" description="Basic and acidic residues" evidence="1">
    <location>
        <begin position="1082"/>
        <end position="1094"/>
    </location>
</feature>
<feature type="compositionally biased region" description="Acidic residues" evidence="1">
    <location>
        <begin position="1129"/>
        <end position="1163"/>
    </location>
</feature>
<feature type="compositionally biased region" description="Acidic residues" evidence="1">
    <location>
        <begin position="434"/>
        <end position="452"/>
    </location>
</feature>
<feature type="compositionally biased region" description="Basic and acidic residues" evidence="1">
    <location>
        <begin position="370"/>
        <end position="383"/>
    </location>
</feature>
<feature type="compositionally biased region" description="Basic and acidic residues" evidence="1">
    <location>
        <begin position="1414"/>
        <end position="1426"/>
    </location>
</feature>
<accession>A0A2P6NVG8</accession>
<feature type="compositionally biased region" description="Basic and acidic residues" evidence="1">
    <location>
        <begin position="1236"/>
        <end position="1260"/>
    </location>
</feature>
<feature type="compositionally biased region" description="Acidic residues" evidence="1">
    <location>
        <begin position="966"/>
        <end position="975"/>
    </location>
</feature>
<protein>
    <submittedName>
        <fullName evidence="2">Uncharacterized protein</fullName>
    </submittedName>
</protein>
<feature type="region of interest" description="Disordered" evidence="1">
    <location>
        <begin position="1312"/>
        <end position="1426"/>
    </location>
</feature>
<feature type="compositionally biased region" description="Basic and acidic residues" evidence="1">
    <location>
        <begin position="75"/>
        <end position="85"/>
    </location>
</feature>
<dbReference type="EMBL" id="MDYQ01000016">
    <property type="protein sequence ID" value="PRP87961.1"/>
    <property type="molecule type" value="Genomic_DNA"/>
</dbReference>
<feature type="compositionally biased region" description="Acidic residues" evidence="1">
    <location>
        <begin position="1064"/>
        <end position="1073"/>
    </location>
</feature>
<proteinExistence type="predicted"/>
<feature type="compositionally biased region" description="Low complexity" evidence="1">
    <location>
        <begin position="1598"/>
        <end position="1610"/>
    </location>
</feature>
<feature type="compositionally biased region" description="Low complexity" evidence="1">
    <location>
        <begin position="1360"/>
        <end position="1369"/>
    </location>
</feature>
<feature type="compositionally biased region" description="Basic and acidic residues" evidence="1">
    <location>
        <begin position="94"/>
        <end position="104"/>
    </location>
</feature>
<feature type="compositionally biased region" description="Basic and acidic residues" evidence="1">
    <location>
        <begin position="172"/>
        <end position="188"/>
    </location>
</feature>
<dbReference type="Proteomes" id="UP000241769">
    <property type="component" value="Unassembled WGS sequence"/>
</dbReference>
<feature type="compositionally biased region" description="Acidic residues" evidence="1">
    <location>
        <begin position="122"/>
        <end position="134"/>
    </location>
</feature>
<feature type="compositionally biased region" description="Basic and acidic residues" evidence="1">
    <location>
        <begin position="620"/>
        <end position="632"/>
    </location>
</feature>
<feature type="compositionally biased region" description="Polar residues" evidence="1">
    <location>
        <begin position="940"/>
        <end position="965"/>
    </location>
</feature>
<feature type="compositionally biased region" description="Basic and acidic residues" evidence="1">
    <location>
        <begin position="1530"/>
        <end position="1551"/>
    </location>
</feature>
<feature type="compositionally biased region" description="Basic and acidic residues" evidence="1">
    <location>
        <begin position="1388"/>
        <end position="1405"/>
    </location>
</feature>
<organism evidence="2 3">
    <name type="scientific">Planoprotostelium fungivorum</name>
    <dbReference type="NCBI Taxonomy" id="1890364"/>
    <lineage>
        <taxon>Eukaryota</taxon>
        <taxon>Amoebozoa</taxon>
        <taxon>Evosea</taxon>
        <taxon>Variosea</taxon>
        <taxon>Cavosteliida</taxon>
        <taxon>Cavosteliaceae</taxon>
        <taxon>Planoprotostelium</taxon>
    </lineage>
</organism>
<sequence length="1714" mass="189884">MSVSVAEGIYQKVASEAVDEIYASFLNHLQSGSPLRFVEPKSHTSYQRQDEEYLSDPNVVVMEEFGDHLLREVDSGTETGEDRYAFTDPDEPEEGFHRVNDLRSGRGSYAPSETNSHTSEAEYFEDDFEDDFEELSPNQRDSRDLEDQMLTEASSGFLDDSRSEDRGDEETPEAHTTEARGTERRSLDVDASPSDDSEADTFTDGQEVQRALVDFTSDDVMEVAIEEDEMETLSGGKSFREEISEATLPPAIDVGSSTENHGGVMEEMETDEHTSSAPPSARSLKRSTPPSPTQREVAEARTLPAEEYSDDFDSESAPPSAKRMLTSAPLSARSTHETDVGKMRTSISSEDEEEAGGSTQEEDSEGADAEALHSTETEKRMEDDGAGVEPGNIVESSDGEGVGQKSGSQSQRSHRSSISGSRSSIAEEIHEDPQEAMEESESENSSESESFEEPSSAPTSARGIPPKQQSRDGKLDSVFESESEFESDLEHESTGDLSARTGRSSRGDNESQPASALHSARSVHSDHGIPKAVKSDSDSSSDTDTAEPAMPLKEDMKQTTSAPHSARSVHSDLPSTEVNSESESESEFQQESIGDLSARSGGSLKEKHQEENLLVGLSEKLPDPLETPHELDSEPESIGPLLNRSSGFQGEPHETEPTSAPHSARNVQHDLAGTASLPPTGFDFSEIPPPLPLIPPLPEGTDISMSDEESAPPSTRSQNTETFTQKSSRASSMHSERGHMDIASEEQPLSTLQVEETAEDSSQPSEDETSPPLSNRSLPPIVKEESSPTLKHPYSDQEIFPSVSSYSTQSVALSVSDSSDLDSDENIEDTPQEDAIYNGVDKNTVSSAVMKEEDSMSDDAEEEQVTTADEETVAMKNTDVANPPTQLSELTAASPRQLAAQDPSDHPAEPPSPSSRQIASNTKEEEISSSEEDVPEERATSTTEQEETPNSLESGRPLPTTQQGNEESDSYEEMELNSQLEFLEKERDILQPELRTEEEDSDTSIEEDIDTQANEERSTSEEAESDSDSSEALEPSPPHSQVEKLNDHNNEGPQLISHSKEEDSNSEDEDSQGDDTSVSSKHSRDVNGSQRERGNLQPESIFVSDESSSEEEEKEELPENEEEKKELSEKEEDLSEETSEKEEEAAAEAVIEEEEEVYEEEEHLEEHTGQPTSASEEDDADGLEGQTETKDDIYNSPRVEDTEEDVLLGDQSEGEDTHVQRGEEDAILSAESSVVQKREDDPHDDDVHHDDIHENAKEEKEDSVEEQVNVEDSFEEVEATTSHIMPRNAPLTFDQLMEDESDDSLADLDVDVDSDEETPSTPVFTFKKPPPLQLERSPAILGGGRSIISINEPQNGASVQPTQPQQRTPRGSRILPEPSPEIVTQAQDRLKSKQKEEKEREMEAKYEEEEYYEREEQRKKEDERAEAKKNFRLKIIEARRERKRREEEQRQIEAEKQMMEEAKKRLQMKPLFVRMELAHKNVVAAPPPKPKVPVRPKKVPSNASPQMTKLPKERIYKVPQERIQASKQMVLEKKKAVQASKDMKKEKEMKKNQYGALVREMYAPPKPTPPPKPVANAKNDSSFRSASPVATKKVGTRPLSLGGHLPSSPSITKPAANDEKQAKPPIPPAPAKTVKKLDQTEILCKEMDEMVIAIKNKMKEVEAMHTRRDFQVRDESSLTKLSKRIEKQSVVNKFYIDAINTNLQLVTDLGRVRR</sequence>
<feature type="region of interest" description="Disordered" evidence="1">
    <location>
        <begin position="75"/>
        <end position="208"/>
    </location>
</feature>
<feature type="compositionally biased region" description="Acidic residues" evidence="1">
    <location>
        <begin position="996"/>
        <end position="1010"/>
    </location>
</feature>
<evidence type="ECO:0000256" key="1">
    <source>
        <dbReference type="SAM" id="MobiDB-lite"/>
    </source>
</evidence>
<feature type="compositionally biased region" description="Basic and acidic residues" evidence="1">
    <location>
        <begin position="1041"/>
        <end position="1050"/>
    </location>
</feature>
<gene>
    <name evidence="2" type="ORF">PROFUN_02698</name>
</gene>
<keyword evidence="3" id="KW-1185">Reference proteome</keyword>
<feature type="compositionally biased region" description="Acidic residues" evidence="1">
    <location>
        <begin position="819"/>
        <end position="832"/>
    </location>
</feature>
<feature type="compositionally biased region" description="Low complexity" evidence="1">
    <location>
        <begin position="403"/>
        <end position="424"/>
    </location>
</feature>
<dbReference type="STRING" id="1890364.A0A2P6NVG8"/>
<feature type="compositionally biased region" description="Basic and acidic residues" evidence="1">
    <location>
        <begin position="1215"/>
        <end position="1224"/>
    </location>
</feature>
<feature type="compositionally biased region" description="Polar residues" evidence="1">
    <location>
        <begin position="747"/>
        <end position="764"/>
    </location>
</feature>
<name>A0A2P6NVG8_9EUKA</name>
<evidence type="ECO:0000313" key="3">
    <source>
        <dbReference type="Proteomes" id="UP000241769"/>
    </source>
</evidence>
<reference evidence="2 3" key="1">
    <citation type="journal article" date="2018" name="Genome Biol. Evol.">
        <title>Multiple Roots of Fruiting Body Formation in Amoebozoa.</title>
        <authorList>
            <person name="Hillmann F."/>
            <person name="Forbes G."/>
            <person name="Novohradska S."/>
            <person name="Ferling I."/>
            <person name="Riege K."/>
            <person name="Groth M."/>
            <person name="Westermann M."/>
            <person name="Marz M."/>
            <person name="Spaller T."/>
            <person name="Winckler T."/>
            <person name="Schaap P."/>
            <person name="Glockner G."/>
        </authorList>
    </citation>
    <scope>NUCLEOTIDE SEQUENCE [LARGE SCALE GENOMIC DNA]</scope>
    <source>
        <strain evidence="2 3">Jena</strain>
    </source>
</reference>
<feature type="compositionally biased region" description="Acidic residues" evidence="1">
    <location>
        <begin position="1021"/>
        <end position="1031"/>
    </location>
</feature>
<feature type="compositionally biased region" description="Pro residues" evidence="1">
    <location>
        <begin position="687"/>
        <end position="698"/>
    </location>
</feature>
<feature type="region of interest" description="Disordered" evidence="1">
    <location>
        <begin position="246"/>
        <end position="1288"/>
    </location>
</feature>
<feature type="compositionally biased region" description="Acidic residues" evidence="1">
    <location>
        <begin position="855"/>
        <end position="872"/>
    </location>
</feature>
<feature type="compositionally biased region" description="Acidic residues" evidence="1">
    <location>
        <begin position="1261"/>
        <end position="1278"/>
    </location>
</feature>
<feature type="compositionally biased region" description="Basic and acidic residues" evidence="1">
    <location>
        <begin position="523"/>
        <end position="537"/>
    </location>
</feature>
<feature type="compositionally biased region" description="Polar residues" evidence="1">
    <location>
        <begin position="1348"/>
        <end position="1359"/>
    </location>
</feature>
<evidence type="ECO:0000313" key="2">
    <source>
        <dbReference type="EMBL" id="PRP87961.1"/>
    </source>
</evidence>
<feature type="compositionally biased region" description="Basic and acidic residues" evidence="1">
    <location>
        <begin position="1510"/>
        <end position="1520"/>
    </location>
</feature>
<dbReference type="InParanoid" id="A0A2P6NVG8"/>
<feature type="compositionally biased region" description="Polar residues" evidence="1">
    <location>
        <begin position="879"/>
        <end position="891"/>
    </location>
</feature>
<comment type="caution">
    <text evidence="2">The sequence shown here is derived from an EMBL/GenBank/DDBJ whole genome shotgun (WGS) entry which is preliminary data.</text>
</comment>
<feature type="compositionally biased region" description="Acidic residues" evidence="1">
    <location>
        <begin position="349"/>
        <end position="368"/>
    </location>
</feature>
<feature type="compositionally biased region" description="Acidic residues" evidence="1">
    <location>
        <begin position="1107"/>
        <end position="1121"/>
    </location>
</feature>